<evidence type="ECO:0000313" key="2">
    <source>
        <dbReference type="Proteomes" id="UP001501084"/>
    </source>
</evidence>
<dbReference type="Proteomes" id="UP001501084">
    <property type="component" value="Unassembled WGS sequence"/>
</dbReference>
<dbReference type="EMBL" id="BAAAOP010000001">
    <property type="protein sequence ID" value="GAA2185352.1"/>
    <property type="molecule type" value="Genomic_DNA"/>
</dbReference>
<name>A0ABN3B2I0_9MICO</name>
<comment type="caution">
    <text evidence="1">The sequence shown here is derived from an EMBL/GenBank/DDBJ whole genome shotgun (WGS) entry which is preliminary data.</text>
</comment>
<protein>
    <submittedName>
        <fullName evidence="1">Uncharacterized protein</fullName>
    </submittedName>
</protein>
<evidence type="ECO:0000313" key="1">
    <source>
        <dbReference type="EMBL" id="GAA2185352.1"/>
    </source>
</evidence>
<reference evidence="1 2" key="1">
    <citation type="journal article" date="2019" name="Int. J. Syst. Evol. Microbiol.">
        <title>The Global Catalogue of Microorganisms (GCM) 10K type strain sequencing project: providing services to taxonomists for standard genome sequencing and annotation.</title>
        <authorList>
            <consortium name="The Broad Institute Genomics Platform"/>
            <consortium name="The Broad Institute Genome Sequencing Center for Infectious Disease"/>
            <person name="Wu L."/>
            <person name="Ma J."/>
        </authorList>
    </citation>
    <scope>NUCLEOTIDE SEQUENCE [LARGE SCALE GENOMIC DNA]</scope>
    <source>
        <strain evidence="1 2">JCM 14919</strain>
    </source>
</reference>
<proteinExistence type="predicted"/>
<gene>
    <name evidence="1" type="ORF">GCM10009786_01360</name>
</gene>
<keyword evidence="2" id="KW-1185">Reference proteome</keyword>
<organism evidence="1 2">
    <name type="scientific">Leucobacter alluvii</name>
    <dbReference type="NCBI Taxonomy" id="340321"/>
    <lineage>
        <taxon>Bacteria</taxon>
        <taxon>Bacillati</taxon>
        <taxon>Actinomycetota</taxon>
        <taxon>Actinomycetes</taxon>
        <taxon>Micrococcales</taxon>
        <taxon>Microbacteriaceae</taxon>
        <taxon>Leucobacter</taxon>
    </lineage>
</organism>
<accession>A0ABN3B2I0</accession>
<sequence length="64" mass="6808">MRYESTAAGPTVRITFPEPTKRLAPMMPPSVIMVTWRGRSFLCASGTEPAAVSGEIGREGPDAA</sequence>